<keyword evidence="2" id="KW-1185">Reference proteome</keyword>
<gene>
    <name evidence="1" type="ORF">KIW84_055966</name>
</gene>
<dbReference type="Proteomes" id="UP001058974">
    <property type="component" value="Chromosome 5"/>
</dbReference>
<name>A0A9D4WZ83_PEA</name>
<comment type="caution">
    <text evidence="1">The sequence shown here is derived from an EMBL/GenBank/DDBJ whole genome shotgun (WGS) entry which is preliminary data.</text>
</comment>
<organism evidence="1 2">
    <name type="scientific">Pisum sativum</name>
    <name type="common">Garden pea</name>
    <name type="synonym">Lathyrus oleraceus</name>
    <dbReference type="NCBI Taxonomy" id="3888"/>
    <lineage>
        <taxon>Eukaryota</taxon>
        <taxon>Viridiplantae</taxon>
        <taxon>Streptophyta</taxon>
        <taxon>Embryophyta</taxon>
        <taxon>Tracheophyta</taxon>
        <taxon>Spermatophyta</taxon>
        <taxon>Magnoliopsida</taxon>
        <taxon>eudicotyledons</taxon>
        <taxon>Gunneridae</taxon>
        <taxon>Pentapetalae</taxon>
        <taxon>rosids</taxon>
        <taxon>fabids</taxon>
        <taxon>Fabales</taxon>
        <taxon>Fabaceae</taxon>
        <taxon>Papilionoideae</taxon>
        <taxon>50 kb inversion clade</taxon>
        <taxon>NPAAA clade</taxon>
        <taxon>Hologalegina</taxon>
        <taxon>IRL clade</taxon>
        <taxon>Fabeae</taxon>
        <taxon>Lathyrus</taxon>
    </lineage>
</organism>
<sequence length="102" mass="11789">MRFQMANNATSNLALKFRTCKMLPSITECTIDDLWSQLCLVAKDPIKESCYGEEEVIHYCAEFGKFSDLNNLPFFREWSDDIGRICCYSFYIDIDGGFQSTQ</sequence>
<evidence type="ECO:0000313" key="1">
    <source>
        <dbReference type="EMBL" id="KAI5410643.1"/>
    </source>
</evidence>
<evidence type="ECO:0000313" key="2">
    <source>
        <dbReference type="Proteomes" id="UP001058974"/>
    </source>
</evidence>
<dbReference type="Gramene" id="Psat05G0596600-T1">
    <property type="protein sequence ID" value="KAI5410643.1"/>
    <property type="gene ID" value="KIW84_055966"/>
</dbReference>
<proteinExistence type="predicted"/>
<dbReference type="EMBL" id="JAMSHJ010000005">
    <property type="protein sequence ID" value="KAI5410643.1"/>
    <property type="molecule type" value="Genomic_DNA"/>
</dbReference>
<dbReference type="AlphaFoldDB" id="A0A9D4WZ83"/>
<protein>
    <submittedName>
        <fullName evidence="1">Uncharacterized protein</fullName>
    </submittedName>
</protein>
<reference evidence="1 2" key="1">
    <citation type="journal article" date="2022" name="Nat. Genet.">
        <title>Improved pea reference genome and pan-genome highlight genomic features and evolutionary characteristics.</title>
        <authorList>
            <person name="Yang T."/>
            <person name="Liu R."/>
            <person name="Luo Y."/>
            <person name="Hu S."/>
            <person name="Wang D."/>
            <person name="Wang C."/>
            <person name="Pandey M.K."/>
            <person name="Ge S."/>
            <person name="Xu Q."/>
            <person name="Li N."/>
            <person name="Li G."/>
            <person name="Huang Y."/>
            <person name="Saxena R.K."/>
            <person name="Ji Y."/>
            <person name="Li M."/>
            <person name="Yan X."/>
            <person name="He Y."/>
            <person name="Liu Y."/>
            <person name="Wang X."/>
            <person name="Xiang C."/>
            <person name="Varshney R.K."/>
            <person name="Ding H."/>
            <person name="Gao S."/>
            <person name="Zong X."/>
        </authorList>
    </citation>
    <scope>NUCLEOTIDE SEQUENCE [LARGE SCALE GENOMIC DNA]</scope>
    <source>
        <strain evidence="1 2">cv. Zhongwan 6</strain>
    </source>
</reference>
<accession>A0A9D4WZ83</accession>